<reference evidence="1" key="1">
    <citation type="journal article" date="2011" name="Genome Biol.">
        <title>The draft genome of the carcinogenic human liver fluke Clonorchis sinensis.</title>
        <authorList>
            <person name="Wang X."/>
            <person name="Chen W."/>
            <person name="Huang Y."/>
            <person name="Sun J."/>
            <person name="Men J."/>
            <person name="Liu H."/>
            <person name="Luo F."/>
            <person name="Guo L."/>
            <person name="Lv X."/>
            <person name="Deng C."/>
            <person name="Zhou C."/>
            <person name="Fan Y."/>
            <person name="Li X."/>
            <person name="Huang L."/>
            <person name="Hu Y."/>
            <person name="Liang C."/>
            <person name="Hu X."/>
            <person name="Xu J."/>
            <person name="Yu X."/>
        </authorList>
    </citation>
    <scope>NUCLEOTIDE SEQUENCE [LARGE SCALE GENOMIC DNA]</scope>
    <source>
        <strain evidence="1">Henan</strain>
    </source>
</reference>
<evidence type="ECO:0000313" key="2">
    <source>
        <dbReference type="Proteomes" id="UP000008909"/>
    </source>
</evidence>
<gene>
    <name evidence="1" type="ORF">CLF_102420</name>
</gene>
<dbReference type="Proteomes" id="UP000008909">
    <property type="component" value="Unassembled WGS sequence"/>
</dbReference>
<reference key="2">
    <citation type="submission" date="2011-10" db="EMBL/GenBank/DDBJ databases">
        <title>The genome and transcriptome sequence of Clonorchis sinensis provide insights into the carcinogenic liver fluke.</title>
        <authorList>
            <person name="Wang X."/>
            <person name="Huang Y."/>
            <person name="Chen W."/>
            <person name="Liu H."/>
            <person name="Guo L."/>
            <person name="Chen Y."/>
            <person name="Luo F."/>
            <person name="Zhou W."/>
            <person name="Sun J."/>
            <person name="Mao Q."/>
            <person name="Liang P."/>
            <person name="Zhou C."/>
            <person name="Tian Y."/>
            <person name="Men J."/>
            <person name="Lv X."/>
            <person name="Huang L."/>
            <person name="Zhou J."/>
            <person name="Hu Y."/>
            <person name="Li R."/>
            <person name="Zhang F."/>
            <person name="Lei H."/>
            <person name="Li X."/>
            <person name="Hu X."/>
            <person name="Liang C."/>
            <person name="Xu J."/>
            <person name="Wu Z."/>
            <person name="Yu X."/>
        </authorList>
    </citation>
    <scope>NUCLEOTIDE SEQUENCE</scope>
    <source>
        <strain>Henan</strain>
    </source>
</reference>
<dbReference type="EMBL" id="DF142927">
    <property type="protein sequence ID" value="GAA49049.1"/>
    <property type="molecule type" value="Genomic_DNA"/>
</dbReference>
<protein>
    <submittedName>
        <fullName evidence="1">Uncharacterized protein</fullName>
    </submittedName>
</protein>
<dbReference type="PANTHER" id="PTHR33053">
    <property type="entry name" value="PROTEIN, PUTATIVE-RELATED"/>
    <property type="match status" value="1"/>
</dbReference>
<name>G7Y7W4_CLOSI</name>
<organism evidence="1 2">
    <name type="scientific">Clonorchis sinensis</name>
    <name type="common">Chinese liver fluke</name>
    <dbReference type="NCBI Taxonomy" id="79923"/>
    <lineage>
        <taxon>Eukaryota</taxon>
        <taxon>Metazoa</taxon>
        <taxon>Spiralia</taxon>
        <taxon>Lophotrochozoa</taxon>
        <taxon>Platyhelminthes</taxon>
        <taxon>Trematoda</taxon>
        <taxon>Digenea</taxon>
        <taxon>Opisthorchiida</taxon>
        <taxon>Opisthorchiata</taxon>
        <taxon>Opisthorchiidae</taxon>
        <taxon>Clonorchis</taxon>
    </lineage>
</organism>
<proteinExistence type="predicted"/>
<feature type="non-terminal residue" evidence="1">
    <location>
        <position position="108"/>
    </location>
</feature>
<evidence type="ECO:0000313" key="1">
    <source>
        <dbReference type="EMBL" id="GAA49049.1"/>
    </source>
</evidence>
<keyword evidence="2" id="KW-1185">Reference proteome</keyword>
<accession>G7Y7W4</accession>
<sequence length="108" mass="12491">MDVEAYLQDTISELQLVLDSGFTPPNDLESVPVHLSRIVCDKPARSFIKQIRRHSGYYGCDRCVVHGVRLERTMTFPQLHARLRTDADFRSRSNARHHIGVFPFERLP</sequence>
<dbReference type="AlphaFoldDB" id="G7Y7W4"/>